<feature type="compositionally biased region" description="Basic residues" evidence="1">
    <location>
        <begin position="42"/>
        <end position="65"/>
    </location>
</feature>
<keyword evidence="4" id="KW-1185">Reference proteome</keyword>
<gene>
    <name evidence="3" type="ORF">EC957_001230</name>
</gene>
<feature type="compositionally biased region" description="Basic residues" evidence="1">
    <location>
        <begin position="147"/>
        <end position="160"/>
    </location>
</feature>
<dbReference type="AlphaFoldDB" id="A0A9P6F5W9"/>
<feature type="chain" id="PRO_5040470692" evidence="2">
    <location>
        <begin position="21"/>
        <end position="186"/>
    </location>
</feature>
<evidence type="ECO:0000256" key="2">
    <source>
        <dbReference type="SAM" id="SignalP"/>
    </source>
</evidence>
<organism evidence="3 4">
    <name type="scientific">Mortierella hygrophila</name>
    <dbReference type="NCBI Taxonomy" id="979708"/>
    <lineage>
        <taxon>Eukaryota</taxon>
        <taxon>Fungi</taxon>
        <taxon>Fungi incertae sedis</taxon>
        <taxon>Mucoromycota</taxon>
        <taxon>Mortierellomycotina</taxon>
        <taxon>Mortierellomycetes</taxon>
        <taxon>Mortierellales</taxon>
        <taxon>Mortierellaceae</taxon>
        <taxon>Mortierella</taxon>
    </lineage>
</organism>
<comment type="caution">
    <text evidence="3">The sequence shown here is derived from an EMBL/GenBank/DDBJ whole genome shotgun (WGS) entry which is preliminary data.</text>
</comment>
<dbReference type="EMBL" id="JAAAXW010000120">
    <property type="protein sequence ID" value="KAF9543168.1"/>
    <property type="molecule type" value="Genomic_DNA"/>
</dbReference>
<proteinExistence type="predicted"/>
<reference evidence="3" key="1">
    <citation type="journal article" date="2020" name="Fungal Divers.">
        <title>Resolving the Mortierellaceae phylogeny through synthesis of multi-gene phylogenetics and phylogenomics.</title>
        <authorList>
            <person name="Vandepol N."/>
            <person name="Liber J."/>
            <person name="Desiro A."/>
            <person name="Na H."/>
            <person name="Kennedy M."/>
            <person name="Barry K."/>
            <person name="Grigoriev I.V."/>
            <person name="Miller A.N."/>
            <person name="O'Donnell K."/>
            <person name="Stajich J.E."/>
            <person name="Bonito G."/>
        </authorList>
    </citation>
    <scope>NUCLEOTIDE SEQUENCE</scope>
    <source>
        <strain evidence="3">NRRL 2591</strain>
    </source>
</reference>
<feature type="region of interest" description="Disordered" evidence="1">
    <location>
        <begin position="141"/>
        <end position="186"/>
    </location>
</feature>
<accession>A0A9P6F5W9</accession>
<name>A0A9P6F5W9_9FUNG</name>
<feature type="region of interest" description="Disordered" evidence="1">
    <location>
        <begin position="41"/>
        <end position="81"/>
    </location>
</feature>
<evidence type="ECO:0000313" key="4">
    <source>
        <dbReference type="Proteomes" id="UP000723463"/>
    </source>
</evidence>
<feature type="compositionally biased region" description="Basic residues" evidence="1">
    <location>
        <begin position="168"/>
        <end position="186"/>
    </location>
</feature>
<keyword evidence="2" id="KW-0732">Signal</keyword>
<dbReference type="Proteomes" id="UP000723463">
    <property type="component" value="Unassembled WGS sequence"/>
</dbReference>
<evidence type="ECO:0000256" key="1">
    <source>
        <dbReference type="SAM" id="MobiDB-lite"/>
    </source>
</evidence>
<protein>
    <submittedName>
        <fullName evidence="3">Uncharacterized protein</fullName>
    </submittedName>
</protein>
<feature type="signal peptide" evidence="2">
    <location>
        <begin position="1"/>
        <end position="20"/>
    </location>
</feature>
<sequence length="186" mass="20521">MRLATLTLGLVTFFTATVLAQEIIAPEEWFQSMKVAQGLVARHNKRHSSRHHRGTNRHHHHKNSKNKVATLSGPGLPTLAKRRIGYPSRREIELRATEFSSFRSDEIVAAPANLNIVKEPMARGGKLDGVATMGKASKKAVNTIAGKAKKASNKHEKRHYKESSSSSSKKHHSDGKKTSKKKNASS</sequence>
<evidence type="ECO:0000313" key="3">
    <source>
        <dbReference type="EMBL" id="KAF9543168.1"/>
    </source>
</evidence>